<accession>A0A559M974</accession>
<feature type="chain" id="PRO_5021860015" evidence="2">
    <location>
        <begin position="23"/>
        <end position="126"/>
    </location>
</feature>
<protein>
    <submittedName>
        <fullName evidence="3">Uncharacterized protein</fullName>
    </submittedName>
</protein>
<sequence>MHSTSLTQLMAFALLASPFVLGANGAAPADLERRYVGGGASLASFVARAAELLPNLEARHHTAAQIAAKKAKAGARDVEIEEREPHHTAAQIAAKKAKAGARDVEERDVEEREPHHTAAQIAAKKA</sequence>
<reference evidence="3 4" key="1">
    <citation type="submission" date="2018-05" db="EMBL/GenBank/DDBJ databases">
        <title>Genome sequencing and assembly of the regulated plant pathogen Lachnellula willkommii and related sister species for the development of diagnostic species identification markers.</title>
        <authorList>
            <person name="Giroux E."/>
            <person name="Bilodeau G."/>
        </authorList>
    </citation>
    <scope>NUCLEOTIDE SEQUENCE [LARGE SCALE GENOMIC DNA]</scope>
    <source>
        <strain evidence="3 4">CBS 172.35</strain>
    </source>
</reference>
<proteinExistence type="predicted"/>
<feature type="signal peptide" evidence="2">
    <location>
        <begin position="1"/>
        <end position="22"/>
    </location>
</feature>
<dbReference type="EMBL" id="QGML01001216">
    <property type="protein sequence ID" value="TVY89510.1"/>
    <property type="molecule type" value="Genomic_DNA"/>
</dbReference>
<keyword evidence="2" id="KW-0732">Signal</keyword>
<feature type="region of interest" description="Disordered" evidence="1">
    <location>
        <begin position="82"/>
        <end position="126"/>
    </location>
</feature>
<evidence type="ECO:0000256" key="2">
    <source>
        <dbReference type="SAM" id="SignalP"/>
    </source>
</evidence>
<organism evidence="3 4">
    <name type="scientific">Lachnellula willkommii</name>
    <dbReference type="NCBI Taxonomy" id="215461"/>
    <lineage>
        <taxon>Eukaryota</taxon>
        <taxon>Fungi</taxon>
        <taxon>Dikarya</taxon>
        <taxon>Ascomycota</taxon>
        <taxon>Pezizomycotina</taxon>
        <taxon>Leotiomycetes</taxon>
        <taxon>Helotiales</taxon>
        <taxon>Lachnaceae</taxon>
        <taxon>Lachnellula</taxon>
    </lineage>
</organism>
<evidence type="ECO:0000256" key="1">
    <source>
        <dbReference type="SAM" id="MobiDB-lite"/>
    </source>
</evidence>
<feature type="compositionally biased region" description="Basic and acidic residues" evidence="1">
    <location>
        <begin position="100"/>
        <end position="116"/>
    </location>
</feature>
<gene>
    <name evidence="3" type="ORF">LAWI1_G002251</name>
</gene>
<dbReference type="Proteomes" id="UP000315522">
    <property type="component" value="Unassembled WGS sequence"/>
</dbReference>
<keyword evidence="4" id="KW-1185">Reference proteome</keyword>
<name>A0A559M974_9HELO</name>
<dbReference type="AlphaFoldDB" id="A0A559M974"/>
<feature type="non-terminal residue" evidence="3">
    <location>
        <position position="126"/>
    </location>
</feature>
<evidence type="ECO:0000313" key="3">
    <source>
        <dbReference type="EMBL" id="TVY89510.1"/>
    </source>
</evidence>
<comment type="caution">
    <text evidence="3">The sequence shown here is derived from an EMBL/GenBank/DDBJ whole genome shotgun (WGS) entry which is preliminary data.</text>
</comment>
<evidence type="ECO:0000313" key="4">
    <source>
        <dbReference type="Proteomes" id="UP000315522"/>
    </source>
</evidence>